<name>A0A087TW69_STEMI</name>
<dbReference type="GO" id="GO:0000781">
    <property type="term" value="C:chromosome, telomeric region"/>
    <property type="evidence" value="ECO:0007669"/>
    <property type="project" value="UniProtKB-SubCell"/>
</dbReference>
<feature type="region of interest" description="Disordered" evidence="17">
    <location>
        <begin position="311"/>
        <end position="340"/>
    </location>
</feature>
<dbReference type="GO" id="GO:0008800">
    <property type="term" value="F:beta-lactamase activity"/>
    <property type="evidence" value="ECO:0007669"/>
    <property type="project" value="UniProtKB-EC"/>
</dbReference>
<evidence type="ECO:0000313" key="20">
    <source>
        <dbReference type="Proteomes" id="UP000054359"/>
    </source>
</evidence>
<feature type="non-terminal residue" evidence="19">
    <location>
        <position position="360"/>
    </location>
</feature>
<keyword evidence="13" id="KW-0539">Nucleus</keyword>
<evidence type="ECO:0000259" key="18">
    <source>
        <dbReference type="Pfam" id="PF07522"/>
    </source>
</evidence>
<keyword evidence="6" id="KW-0158">Chromosome</keyword>
<proteinExistence type="inferred from homology"/>
<evidence type="ECO:0000256" key="15">
    <source>
        <dbReference type="ARBA" id="ARBA00041693"/>
    </source>
</evidence>
<comment type="similarity">
    <text evidence="4">Belongs to the DNA repair metallo-beta-lactamase (DRMBL) family.</text>
</comment>
<dbReference type="SUPFAM" id="SSF56281">
    <property type="entry name" value="Metallo-hydrolase/oxidoreductase"/>
    <property type="match status" value="1"/>
</dbReference>
<organism evidence="19 20">
    <name type="scientific">Stegodyphus mimosarum</name>
    <name type="common">African social velvet spider</name>
    <dbReference type="NCBI Taxonomy" id="407821"/>
    <lineage>
        <taxon>Eukaryota</taxon>
        <taxon>Metazoa</taxon>
        <taxon>Ecdysozoa</taxon>
        <taxon>Arthropoda</taxon>
        <taxon>Chelicerata</taxon>
        <taxon>Arachnida</taxon>
        <taxon>Araneae</taxon>
        <taxon>Araneomorphae</taxon>
        <taxon>Entelegynae</taxon>
        <taxon>Eresoidea</taxon>
        <taxon>Eresidae</taxon>
        <taxon>Stegodyphus</taxon>
    </lineage>
</organism>
<dbReference type="EMBL" id="KK117023">
    <property type="protein sequence ID" value="KFM69358.1"/>
    <property type="molecule type" value="Genomic_DNA"/>
</dbReference>
<dbReference type="InterPro" id="IPR036866">
    <property type="entry name" value="RibonucZ/Hydroxyglut_hydro"/>
</dbReference>
<evidence type="ECO:0000256" key="3">
    <source>
        <dbReference type="ARBA" id="ARBA00004574"/>
    </source>
</evidence>
<evidence type="ECO:0000256" key="7">
    <source>
        <dbReference type="ARBA" id="ARBA00022722"/>
    </source>
</evidence>
<dbReference type="GO" id="GO:0003684">
    <property type="term" value="F:damaged DNA binding"/>
    <property type="evidence" value="ECO:0007669"/>
    <property type="project" value="TreeGrafter"/>
</dbReference>
<evidence type="ECO:0000256" key="16">
    <source>
        <dbReference type="ARBA" id="ARBA00042738"/>
    </source>
</evidence>
<comment type="subcellular location">
    <subcellularLocation>
        <location evidence="3">Chromosome</location>
        <location evidence="3">Telomere</location>
    </subcellularLocation>
    <subcellularLocation>
        <location evidence="2">Nucleus</location>
    </subcellularLocation>
</comment>
<reference evidence="19 20" key="1">
    <citation type="submission" date="2013-11" db="EMBL/GenBank/DDBJ databases">
        <title>Genome sequencing of Stegodyphus mimosarum.</title>
        <authorList>
            <person name="Bechsgaard J."/>
        </authorList>
    </citation>
    <scope>NUCLEOTIDE SEQUENCE [LARGE SCALE GENOMIC DNA]</scope>
</reference>
<dbReference type="EC" id="3.5.2.6" evidence="5"/>
<feature type="compositionally biased region" description="Low complexity" evidence="17">
    <location>
        <begin position="320"/>
        <end position="331"/>
    </location>
</feature>
<feature type="domain" description="DNA repair metallo-beta-lactamase" evidence="18">
    <location>
        <begin position="130"/>
        <end position="215"/>
    </location>
</feature>
<dbReference type="FunFam" id="3.40.50.12650:FF:000003">
    <property type="entry name" value="DNA cross-link repair 1B"/>
    <property type="match status" value="1"/>
</dbReference>
<evidence type="ECO:0000256" key="14">
    <source>
        <dbReference type="ARBA" id="ARBA00039555"/>
    </source>
</evidence>
<evidence type="ECO:0000256" key="2">
    <source>
        <dbReference type="ARBA" id="ARBA00004123"/>
    </source>
</evidence>
<keyword evidence="10 19" id="KW-0269">Exonuclease</keyword>
<dbReference type="InterPro" id="IPR011084">
    <property type="entry name" value="DRMBL"/>
</dbReference>
<dbReference type="Gene3D" id="3.40.50.12650">
    <property type="match status" value="1"/>
</dbReference>
<dbReference type="GO" id="GO:0006303">
    <property type="term" value="P:double-strand break repair via nonhomologous end joining"/>
    <property type="evidence" value="ECO:0007669"/>
    <property type="project" value="TreeGrafter"/>
</dbReference>
<evidence type="ECO:0000256" key="1">
    <source>
        <dbReference type="ARBA" id="ARBA00001526"/>
    </source>
</evidence>
<keyword evidence="7" id="KW-0540">Nuclease</keyword>
<evidence type="ECO:0000256" key="4">
    <source>
        <dbReference type="ARBA" id="ARBA00010304"/>
    </source>
</evidence>
<dbReference type="GO" id="GO:0005634">
    <property type="term" value="C:nucleus"/>
    <property type="evidence" value="ECO:0007669"/>
    <property type="project" value="UniProtKB-SubCell"/>
</dbReference>
<keyword evidence="9" id="KW-0378">Hydrolase</keyword>
<dbReference type="GO" id="GO:0035312">
    <property type="term" value="F:5'-3' DNA exonuclease activity"/>
    <property type="evidence" value="ECO:0007669"/>
    <property type="project" value="TreeGrafter"/>
</dbReference>
<evidence type="ECO:0000256" key="10">
    <source>
        <dbReference type="ARBA" id="ARBA00022839"/>
    </source>
</evidence>
<sequence length="360" mass="40770">MVTVTLFDANHCPGSVMFLFSGYFGDILYTGDFRYKPDIFGAFQLPPIDVLYLDNTYCSPKCFFPTREDVIENILSQVHDCLVKNDRIFLGLDNLGKEDLLLAIAKERNCKIWVNPNRKEVMSIIGFPDIFTSDKSETKIFVVPTNQISIRNMVEWNKEMKTHAILATARFCGFNFKPFSAQSDIHVIPYSNHSSYLELKKFIKEVKPASVIPIVGKHVKGIFGTDISDRADMKVFQEFLRESTVSECVIPASVKRTMSLCELNNNACRPLKKRKIARKMTWRRPLSVGIRYIVSEDSGTDSDPDAIHIEREKTSTSCTEGISELSSSEISENYDSEQSDSDWEVILVTGKGSQKVPVVK</sequence>
<keyword evidence="20" id="KW-1185">Reference proteome</keyword>
<evidence type="ECO:0000256" key="5">
    <source>
        <dbReference type="ARBA" id="ARBA00012865"/>
    </source>
</evidence>
<dbReference type="OMA" id="EPISHEC"/>
<evidence type="ECO:0000256" key="8">
    <source>
        <dbReference type="ARBA" id="ARBA00022763"/>
    </source>
</evidence>
<keyword evidence="8" id="KW-0227">DNA damage</keyword>
<dbReference type="Pfam" id="PF07522">
    <property type="entry name" value="DRMBL"/>
    <property type="match status" value="1"/>
</dbReference>
<evidence type="ECO:0000256" key="6">
    <source>
        <dbReference type="ARBA" id="ARBA00022454"/>
    </source>
</evidence>
<accession>A0A087TW69</accession>
<evidence type="ECO:0000256" key="9">
    <source>
        <dbReference type="ARBA" id="ARBA00022801"/>
    </source>
</evidence>
<evidence type="ECO:0000313" key="19">
    <source>
        <dbReference type="EMBL" id="KFM69358.1"/>
    </source>
</evidence>
<evidence type="ECO:0000256" key="12">
    <source>
        <dbReference type="ARBA" id="ARBA00023204"/>
    </source>
</evidence>
<dbReference type="Proteomes" id="UP000054359">
    <property type="component" value="Unassembled WGS sequence"/>
</dbReference>
<keyword evidence="12" id="KW-0234">DNA repair</keyword>
<dbReference type="OrthoDB" id="262529at2759"/>
<dbReference type="GO" id="GO:0000723">
    <property type="term" value="P:telomere maintenance"/>
    <property type="evidence" value="ECO:0007669"/>
    <property type="project" value="TreeGrafter"/>
</dbReference>
<evidence type="ECO:0000256" key="11">
    <source>
        <dbReference type="ARBA" id="ARBA00022895"/>
    </source>
</evidence>
<dbReference type="GO" id="GO:0036297">
    <property type="term" value="P:interstrand cross-link repair"/>
    <property type="evidence" value="ECO:0007669"/>
    <property type="project" value="TreeGrafter"/>
</dbReference>
<evidence type="ECO:0000256" key="17">
    <source>
        <dbReference type="SAM" id="MobiDB-lite"/>
    </source>
</evidence>
<dbReference type="PANTHER" id="PTHR23240">
    <property type="entry name" value="DNA CROSS-LINK REPAIR PROTEIN PSO2/SNM1-RELATED"/>
    <property type="match status" value="1"/>
</dbReference>
<evidence type="ECO:0000256" key="13">
    <source>
        <dbReference type="ARBA" id="ARBA00023242"/>
    </source>
</evidence>
<dbReference type="PANTHER" id="PTHR23240:SF26">
    <property type="entry name" value="5' EXONUCLEASE APOLLO"/>
    <property type="match status" value="1"/>
</dbReference>
<gene>
    <name evidence="19" type="ORF">X975_25439</name>
</gene>
<comment type="catalytic activity">
    <reaction evidence="1">
        <text>a beta-lactam + H2O = a substituted beta-amino acid</text>
        <dbReference type="Rhea" id="RHEA:20401"/>
        <dbReference type="ChEBI" id="CHEBI:15377"/>
        <dbReference type="ChEBI" id="CHEBI:35627"/>
        <dbReference type="ChEBI" id="CHEBI:140347"/>
        <dbReference type="EC" id="3.5.2.6"/>
    </reaction>
</comment>
<protein>
    <recommendedName>
        <fullName evidence="14">5' exonuclease Apollo</fullName>
        <ecNumber evidence="5">3.5.2.6</ecNumber>
    </recommendedName>
    <alternativeName>
        <fullName evidence="15">DNA cross-link repair 1B protein</fullName>
    </alternativeName>
    <alternativeName>
        <fullName evidence="16">SNM1 homolog B</fullName>
    </alternativeName>
</protein>
<dbReference type="STRING" id="407821.A0A087TW69"/>
<dbReference type="AlphaFoldDB" id="A0A087TW69"/>
<keyword evidence="11" id="KW-0779">Telomere</keyword>